<evidence type="ECO:0000313" key="13">
    <source>
        <dbReference type="Proteomes" id="UP000266178"/>
    </source>
</evidence>
<evidence type="ECO:0000259" key="11">
    <source>
        <dbReference type="PROSITE" id="PS50989"/>
    </source>
</evidence>
<dbReference type="GO" id="GO:0016743">
    <property type="term" value="F:carboxyl- or carbamoyltransferase activity"/>
    <property type="evidence" value="ECO:0007669"/>
    <property type="project" value="UniProtKB-UniRule"/>
</dbReference>
<dbReference type="Proteomes" id="UP000266178">
    <property type="component" value="Unassembled WGS sequence"/>
</dbReference>
<reference evidence="12 13" key="1">
    <citation type="submission" date="2018-08" db="EMBL/GenBank/DDBJ databases">
        <title>Meiothermus granaticius genome AF-68 sequencing project.</title>
        <authorList>
            <person name="Da Costa M.S."/>
            <person name="Albuquerque L."/>
            <person name="Raposo P."/>
            <person name="Froufe H.J.C."/>
            <person name="Barroso C.S."/>
            <person name="Egas C."/>
        </authorList>
    </citation>
    <scope>NUCLEOTIDE SEQUENCE [LARGE SCALE GENOMIC DNA]</scope>
    <source>
        <strain evidence="12 13">AF-68</strain>
    </source>
</reference>
<dbReference type="EC" id="2.1.3.15" evidence="10"/>
<keyword evidence="7 10" id="KW-0443">Lipid metabolism</keyword>
<dbReference type="GO" id="GO:2001295">
    <property type="term" value="P:malonyl-CoA biosynthetic process"/>
    <property type="evidence" value="ECO:0007669"/>
    <property type="project" value="UniProtKB-UniRule"/>
</dbReference>
<evidence type="ECO:0000256" key="10">
    <source>
        <dbReference type="HAMAP-Rule" id="MF_00823"/>
    </source>
</evidence>
<dbReference type="GO" id="GO:0006633">
    <property type="term" value="P:fatty acid biosynthetic process"/>
    <property type="evidence" value="ECO:0007669"/>
    <property type="project" value="UniProtKB-KW"/>
</dbReference>
<dbReference type="InterPro" id="IPR029045">
    <property type="entry name" value="ClpP/crotonase-like_dom_sf"/>
</dbReference>
<evidence type="ECO:0000256" key="9">
    <source>
        <dbReference type="ARBA" id="ARBA00049152"/>
    </source>
</evidence>
<name>A0A399FAW7_9DEIN</name>
<evidence type="ECO:0000256" key="8">
    <source>
        <dbReference type="ARBA" id="ARBA00023160"/>
    </source>
</evidence>
<comment type="subunit">
    <text evidence="10">Acetyl-CoA carboxylase is a heterohexamer composed of biotin carboxyl carrier protein (AccB), biotin carboxylase (AccC) and two subunits each of ACCase subunit alpha (AccA) and ACCase subunit beta (AccD).</text>
</comment>
<organism evidence="12 13">
    <name type="scientific">Meiothermus granaticius NBRC 107808</name>
    <dbReference type="NCBI Taxonomy" id="1227551"/>
    <lineage>
        <taxon>Bacteria</taxon>
        <taxon>Thermotogati</taxon>
        <taxon>Deinococcota</taxon>
        <taxon>Deinococci</taxon>
        <taxon>Thermales</taxon>
        <taxon>Thermaceae</taxon>
        <taxon>Meiothermus</taxon>
    </lineage>
</organism>
<dbReference type="InterPro" id="IPR001095">
    <property type="entry name" value="Acetyl_CoA_COase_a_su"/>
</dbReference>
<evidence type="ECO:0000256" key="1">
    <source>
        <dbReference type="ARBA" id="ARBA00004956"/>
    </source>
</evidence>
<dbReference type="Gene3D" id="3.90.226.10">
    <property type="entry name" value="2-enoyl-CoA Hydratase, Chain A, domain 1"/>
    <property type="match status" value="1"/>
</dbReference>
<comment type="subcellular location">
    <subcellularLocation>
        <location evidence="10">Cytoplasm</location>
    </subcellularLocation>
</comment>
<protein>
    <recommendedName>
        <fullName evidence="10">Acetyl-coenzyme A carboxylase carboxyl transferase subunit alpha</fullName>
        <shortName evidence="10">ACCase subunit alpha</shortName>
        <shortName evidence="10">Acetyl-CoA carboxylase carboxyltransferase subunit alpha</shortName>
        <ecNumber evidence="10">2.1.3.15</ecNumber>
    </recommendedName>
</protein>
<keyword evidence="4 10" id="KW-0547">Nucleotide-binding</keyword>
<keyword evidence="13" id="KW-1185">Reference proteome</keyword>
<keyword evidence="10" id="KW-0963">Cytoplasm</keyword>
<dbReference type="GO" id="GO:0009317">
    <property type="term" value="C:acetyl-CoA carboxylase complex"/>
    <property type="evidence" value="ECO:0007669"/>
    <property type="project" value="InterPro"/>
</dbReference>
<dbReference type="PROSITE" id="PS50989">
    <property type="entry name" value="COA_CT_CTER"/>
    <property type="match status" value="1"/>
</dbReference>
<comment type="pathway">
    <text evidence="1 10">Lipid metabolism; malonyl-CoA biosynthesis; malonyl-CoA from acetyl-CoA: step 1/1.</text>
</comment>
<dbReference type="PRINTS" id="PR01069">
    <property type="entry name" value="ACCCTRFRASEA"/>
</dbReference>
<dbReference type="UniPathway" id="UPA00655">
    <property type="reaction ID" value="UER00711"/>
</dbReference>
<keyword evidence="12" id="KW-0436">Ligase</keyword>
<dbReference type="Pfam" id="PF03255">
    <property type="entry name" value="ACCA"/>
    <property type="match status" value="1"/>
</dbReference>
<dbReference type="NCBIfam" id="NF004344">
    <property type="entry name" value="PRK05724.1"/>
    <property type="match status" value="1"/>
</dbReference>
<evidence type="ECO:0000313" key="12">
    <source>
        <dbReference type="EMBL" id="RIH93358.1"/>
    </source>
</evidence>
<dbReference type="NCBIfam" id="NF041504">
    <property type="entry name" value="AccA_sub"/>
    <property type="match status" value="1"/>
</dbReference>
<dbReference type="InterPro" id="IPR011763">
    <property type="entry name" value="COA_CT_C"/>
</dbReference>
<dbReference type="EMBL" id="QWLB01000007">
    <property type="protein sequence ID" value="RIH93358.1"/>
    <property type="molecule type" value="Genomic_DNA"/>
</dbReference>
<dbReference type="SUPFAM" id="SSF52096">
    <property type="entry name" value="ClpP/crotonase"/>
    <property type="match status" value="1"/>
</dbReference>
<dbReference type="GO" id="GO:0005524">
    <property type="term" value="F:ATP binding"/>
    <property type="evidence" value="ECO:0007669"/>
    <property type="project" value="UniProtKB-KW"/>
</dbReference>
<keyword evidence="6 10" id="KW-0067">ATP-binding</keyword>
<dbReference type="AlphaFoldDB" id="A0A399FAW7"/>
<evidence type="ECO:0000256" key="7">
    <source>
        <dbReference type="ARBA" id="ARBA00023098"/>
    </source>
</evidence>
<dbReference type="PANTHER" id="PTHR42853">
    <property type="entry name" value="ACETYL-COENZYME A CARBOXYLASE CARBOXYL TRANSFERASE SUBUNIT ALPHA"/>
    <property type="match status" value="1"/>
</dbReference>
<comment type="similarity">
    <text evidence="10">Belongs to the AccA family.</text>
</comment>
<keyword evidence="8 10" id="KW-0275">Fatty acid biosynthesis</keyword>
<keyword evidence="5 10" id="KW-0276">Fatty acid metabolism</keyword>
<proteinExistence type="inferred from homology"/>
<sequence>MSVVSSAAQGMGPKPYGESTGEVCVALEFEKPIADLEAKIAELEGFATKSGVDLSDELSVLRERLAQLKNDTFENLTRWERVQLARAPGRPTSLDVIGGITTGFVELSGDRAYSDDAAVVGGLAYLEGEPIVIVGHQKGRDTKENIYRNFGMPHPEGYRKAMRMMDLADRFGRPFVALIDTPGAYPGISAEERGQAWVIAQSIQRMARLRVPAVAIVLGEGGSGGALAIGVGNRILILENAWYSVISPESCAAILWRDAKEAAKAAEALKLSAFDLLELGVVDRIIPEPGGGAHRDPKATFVHIKQALLETLAELKPLPPEALFEDRYRRFRGLGRFQE</sequence>
<keyword evidence="2 10" id="KW-0444">Lipid biosynthesis</keyword>
<accession>A0A399FAW7</accession>
<dbReference type="HAMAP" id="MF_00823">
    <property type="entry name" value="AcetylCoA_CT_alpha"/>
    <property type="match status" value="1"/>
</dbReference>
<dbReference type="NCBIfam" id="TIGR00513">
    <property type="entry name" value="accA"/>
    <property type="match status" value="1"/>
</dbReference>
<evidence type="ECO:0000256" key="2">
    <source>
        <dbReference type="ARBA" id="ARBA00022516"/>
    </source>
</evidence>
<evidence type="ECO:0000256" key="6">
    <source>
        <dbReference type="ARBA" id="ARBA00022840"/>
    </source>
</evidence>
<dbReference type="PANTHER" id="PTHR42853:SF3">
    <property type="entry name" value="ACETYL-COENZYME A CARBOXYLASE CARBOXYL TRANSFERASE SUBUNIT ALPHA, CHLOROPLASTIC"/>
    <property type="match status" value="1"/>
</dbReference>
<evidence type="ECO:0000256" key="3">
    <source>
        <dbReference type="ARBA" id="ARBA00022679"/>
    </source>
</evidence>
<evidence type="ECO:0000256" key="4">
    <source>
        <dbReference type="ARBA" id="ARBA00022741"/>
    </source>
</evidence>
<comment type="catalytic activity">
    <reaction evidence="9 10">
        <text>N(6)-carboxybiotinyl-L-lysyl-[protein] + acetyl-CoA = N(6)-biotinyl-L-lysyl-[protein] + malonyl-CoA</text>
        <dbReference type="Rhea" id="RHEA:54728"/>
        <dbReference type="Rhea" id="RHEA-COMP:10505"/>
        <dbReference type="Rhea" id="RHEA-COMP:10506"/>
        <dbReference type="ChEBI" id="CHEBI:57288"/>
        <dbReference type="ChEBI" id="CHEBI:57384"/>
        <dbReference type="ChEBI" id="CHEBI:83144"/>
        <dbReference type="ChEBI" id="CHEBI:83145"/>
        <dbReference type="EC" id="2.1.3.15"/>
    </reaction>
</comment>
<evidence type="ECO:0000256" key="5">
    <source>
        <dbReference type="ARBA" id="ARBA00022832"/>
    </source>
</evidence>
<comment type="function">
    <text evidence="10">Component of the acetyl coenzyme A carboxylase (ACC) complex. First, biotin carboxylase catalyzes the carboxylation of biotin on its carrier protein (BCCP) and then the CO(2) group is transferred by the carboxyltransferase to acetyl-CoA to form malonyl-CoA.</text>
</comment>
<feature type="domain" description="CoA carboxyltransferase C-terminal" evidence="11">
    <location>
        <begin position="53"/>
        <end position="314"/>
    </location>
</feature>
<keyword evidence="3 10" id="KW-0808">Transferase</keyword>
<gene>
    <name evidence="10 12" type="primary">accA</name>
    <name evidence="12" type="ORF">Mgrana_00802</name>
</gene>
<dbReference type="GO" id="GO:0003989">
    <property type="term" value="F:acetyl-CoA carboxylase activity"/>
    <property type="evidence" value="ECO:0007669"/>
    <property type="project" value="InterPro"/>
</dbReference>
<comment type="caution">
    <text evidence="12">The sequence shown here is derived from an EMBL/GenBank/DDBJ whole genome shotgun (WGS) entry which is preliminary data.</text>
</comment>